<name>A0A162KE47_9PROT</name>
<sequence length="143" mass="14292">MRKSLPLFVAAFTFAGAGIAGAATDQRHAVTPEQAAAAPLAAAAADVSGTHTKQGVVYQADGAFLTLMDGTAFLIGDPRMTEVARGEVVTITYHADDGFNRATSILKGVTDSVEGTGGNGNTIGAGGTGGGGWLGIQPRSRGS</sequence>
<evidence type="ECO:0000256" key="2">
    <source>
        <dbReference type="SAM" id="SignalP"/>
    </source>
</evidence>
<dbReference type="Proteomes" id="UP000075787">
    <property type="component" value="Unassembled WGS sequence"/>
</dbReference>
<reference evidence="3 4" key="1">
    <citation type="submission" date="2015-12" db="EMBL/GenBank/DDBJ databases">
        <title>Genome sequence of Tistrella mobilis MCCC 1A02139.</title>
        <authorList>
            <person name="Lu L."/>
            <person name="Lai Q."/>
            <person name="Shao Z."/>
            <person name="Qian P."/>
        </authorList>
    </citation>
    <scope>NUCLEOTIDE SEQUENCE [LARGE SCALE GENOMIC DNA]</scope>
    <source>
        <strain evidence="3 4">MCCC 1A02139</strain>
    </source>
</reference>
<proteinExistence type="predicted"/>
<dbReference type="RefSeq" id="WP_062767029.1">
    <property type="nucleotide sequence ID" value="NZ_CP121045.1"/>
</dbReference>
<feature type="chain" id="PRO_5007836506" evidence="2">
    <location>
        <begin position="23"/>
        <end position="143"/>
    </location>
</feature>
<evidence type="ECO:0000256" key="1">
    <source>
        <dbReference type="SAM" id="MobiDB-lite"/>
    </source>
</evidence>
<dbReference type="AlphaFoldDB" id="A0A162KE47"/>
<keyword evidence="2" id="KW-0732">Signal</keyword>
<feature type="compositionally biased region" description="Gly residues" evidence="1">
    <location>
        <begin position="116"/>
        <end position="134"/>
    </location>
</feature>
<protein>
    <submittedName>
        <fullName evidence="3">Uncharacterized protein</fullName>
    </submittedName>
</protein>
<dbReference type="GeneID" id="97240804"/>
<evidence type="ECO:0000313" key="4">
    <source>
        <dbReference type="Proteomes" id="UP000075787"/>
    </source>
</evidence>
<feature type="signal peptide" evidence="2">
    <location>
        <begin position="1"/>
        <end position="22"/>
    </location>
</feature>
<evidence type="ECO:0000313" key="3">
    <source>
        <dbReference type="EMBL" id="KYO51053.1"/>
    </source>
</evidence>
<feature type="region of interest" description="Disordered" evidence="1">
    <location>
        <begin position="116"/>
        <end position="143"/>
    </location>
</feature>
<accession>A0A162KE47</accession>
<dbReference type="EMBL" id="LPZR01000183">
    <property type="protein sequence ID" value="KYO51053.1"/>
    <property type="molecule type" value="Genomic_DNA"/>
</dbReference>
<gene>
    <name evidence="3" type="ORF">AUP44_10425</name>
</gene>
<comment type="caution">
    <text evidence="3">The sequence shown here is derived from an EMBL/GenBank/DDBJ whole genome shotgun (WGS) entry which is preliminary data.</text>
</comment>
<organism evidence="3 4">
    <name type="scientific">Tistrella mobilis</name>
    <dbReference type="NCBI Taxonomy" id="171437"/>
    <lineage>
        <taxon>Bacteria</taxon>
        <taxon>Pseudomonadati</taxon>
        <taxon>Pseudomonadota</taxon>
        <taxon>Alphaproteobacteria</taxon>
        <taxon>Geminicoccales</taxon>
        <taxon>Geminicoccaceae</taxon>
        <taxon>Tistrella</taxon>
    </lineage>
</organism>